<keyword evidence="3" id="KW-1185">Reference proteome</keyword>
<dbReference type="AlphaFoldDB" id="A0A1T5BD79"/>
<dbReference type="OrthoDB" id="531718at2"/>
<gene>
    <name evidence="2" type="ORF">SAMN05660293_00258</name>
</gene>
<dbReference type="Proteomes" id="UP000190897">
    <property type="component" value="Unassembled WGS sequence"/>
</dbReference>
<name>A0A1T5BD79_9BACT</name>
<dbReference type="SUPFAM" id="SSF69322">
    <property type="entry name" value="Tricorn protease domain 2"/>
    <property type="match status" value="1"/>
</dbReference>
<organism evidence="2 3">
    <name type="scientific">Dyadobacter psychrophilus</name>
    <dbReference type="NCBI Taxonomy" id="651661"/>
    <lineage>
        <taxon>Bacteria</taxon>
        <taxon>Pseudomonadati</taxon>
        <taxon>Bacteroidota</taxon>
        <taxon>Cytophagia</taxon>
        <taxon>Cytophagales</taxon>
        <taxon>Spirosomataceae</taxon>
        <taxon>Dyadobacter</taxon>
    </lineage>
</organism>
<evidence type="ECO:0000259" key="1">
    <source>
        <dbReference type="Pfam" id="PF14339"/>
    </source>
</evidence>
<dbReference type="STRING" id="651661.SAMN05660293_00258"/>
<protein>
    <recommendedName>
        <fullName evidence="1">DUF4394 domain-containing protein</fullName>
    </recommendedName>
</protein>
<feature type="domain" description="DUF4394" evidence="1">
    <location>
        <begin position="72"/>
        <end position="296"/>
    </location>
</feature>
<dbReference type="EMBL" id="FUZA01000001">
    <property type="protein sequence ID" value="SKB45178.1"/>
    <property type="molecule type" value="Genomic_DNA"/>
</dbReference>
<dbReference type="Pfam" id="PF14339">
    <property type="entry name" value="DUF4394"/>
    <property type="match status" value="2"/>
</dbReference>
<reference evidence="3" key="1">
    <citation type="submission" date="2017-02" db="EMBL/GenBank/DDBJ databases">
        <authorList>
            <person name="Varghese N."/>
            <person name="Submissions S."/>
        </authorList>
    </citation>
    <scope>NUCLEOTIDE SEQUENCE [LARGE SCALE GENOMIC DNA]</scope>
    <source>
        <strain evidence="3">DSM 22270</strain>
    </source>
</reference>
<feature type="domain" description="DUF4394" evidence="1">
    <location>
        <begin position="312"/>
        <end position="535"/>
    </location>
</feature>
<dbReference type="InterPro" id="IPR025507">
    <property type="entry name" value="DUF4394"/>
</dbReference>
<evidence type="ECO:0000313" key="3">
    <source>
        <dbReference type="Proteomes" id="UP000190897"/>
    </source>
</evidence>
<accession>A0A1T5BD79</accession>
<proteinExistence type="predicted"/>
<evidence type="ECO:0000313" key="2">
    <source>
        <dbReference type="EMBL" id="SKB45178.1"/>
    </source>
</evidence>
<sequence length="540" mass="56900">MWCVKLLVTLNSNVMKISKILRSVSGSSLLLAGLVFVNQACTEQTQVDNQPVPLVSQPNQIFYALTSDNKIYELNVQNPGTPIRTLTISAGLEPDEKLLGIDFRPATGQLYAVGNKNHIYTVNLRADINPGKVTVVSPVPFNPGISGPEVVGFDFNPTVDRIRLVTNTAQNLRLHPETNALVALDGYLKGYNDVKVAAAAYTNNVAGATTTQLYDIDPDVDKLFLQMPPNDGVLKEVGPLGMDIQDIGGFDIASGTNFAIASVKVNNIWELAEVNLTTGSLLKIGNLPAGKIIGIAMPTTPVAYAVDASNKLLIFNPMSAGTRIEKQITGLPMGVNIEGIDFRPTDGKLHALGSDGKLYGLDLASAAARALAPLHYLDDPNFKVMGTSFGFDFNPVADRLRIVSNMGQNLRINVSSGITLVDGALKLVAGPGTPFVNAAAYTNSFAGTTSTVLYDIDSESNSLFKQNPPNDGGLEKIGALGVDVDAANGFDIGGTTGMAYALLTVGGNTGLYSINLTNGSATKVSDFAGSVKGFALGFGL</sequence>